<evidence type="ECO:0000259" key="2">
    <source>
        <dbReference type="SMART" id="SM00867"/>
    </source>
</evidence>
<dbReference type="PANTHER" id="PTHR34406">
    <property type="entry name" value="PROTEIN YCEI"/>
    <property type="match status" value="1"/>
</dbReference>
<evidence type="ECO:0000256" key="1">
    <source>
        <dbReference type="ARBA" id="ARBA00008812"/>
    </source>
</evidence>
<evidence type="ECO:0000313" key="4">
    <source>
        <dbReference type="Proteomes" id="UP000645555"/>
    </source>
</evidence>
<dbReference type="PANTHER" id="PTHR34406:SF1">
    <property type="entry name" value="PROTEIN YCEI"/>
    <property type="match status" value="1"/>
</dbReference>
<feature type="domain" description="Lipid/polyisoprenoid-binding YceI-like" evidence="2">
    <location>
        <begin position="22"/>
        <end position="191"/>
    </location>
</feature>
<dbReference type="Gene3D" id="2.40.128.110">
    <property type="entry name" value="Lipid/polyisoprenoid-binding, YceI-like"/>
    <property type="match status" value="1"/>
</dbReference>
<keyword evidence="4" id="KW-1185">Reference proteome</keyword>
<dbReference type="Proteomes" id="UP000645555">
    <property type="component" value="Unassembled WGS sequence"/>
</dbReference>
<reference evidence="3" key="1">
    <citation type="journal article" date="2014" name="Int. J. Syst. Evol. Microbiol.">
        <title>Complete genome sequence of Corynebacterium casei LMG S-19264T (=DSM 44701T), isolated from a smear-ripened cheese.</title>
        <authorList>
            <consortium name="US DOE Joint Genome Institute (JGI-PGF)"/>
            <person name="Walter F."/>
            <person name="Albersmeier A."/>
            <person name="Kalinowski J."/>
            <person name="Ruckert C."/>
        </authorList>
    </citation>
    <scope>NUCLEOTIDE SEQUENCE</scope>
    <source>
        <strain evidence="3">JCM 4956</strain>
    </source>
</reference>
<dbReference type="InterPro" id="IPR036761">
    <property type="entry name" value="TTHA0802/YceI-like_sf"/>
</dbReference>
<protein>
    <submittedName>
        <fullName evidence="3">Polyisoprenoid-binding protein</fullName>
    </submittedName>
</protein>
<accession>A0A918KU08</accession>
<dbReference type="EMBL" id="BMWD01000019">
    <property type="protein sequence ID" value="GGX76071.1"/>
    <property type="molecule type" value="Genomic_DNA"/>
</dbReference>
<sequence length="199" mass="21514">MPTRRRHLTVATSGPGRELTGAYIIDPVHSTIGFAVKHAMVSNVRGRFDRFEGLLRLDGSDPSRSEAHVSIQTDSVDTGIRQRDAHLTGPDFLDCSTFPLMSFRSTEVVPLGGSDYRLTGSLRMKDVELPLDIAVTFGGAGRDLNRQHRIGFEGAATLRRSDWGLTWNSAPVSGGALISDKVTLLLDVSAIRVDPATAA</sequence>
<evidence type="ECO:0000313" key="3">
    <source>
        <dbReference type="EMBL" id="GGX76071.1"/>
    </source>
</evidence>
<dbReference type="RefSeq" id="WP_190037773.1">
    <property type="nucleotide sequence ID" value="NZ_BMWD01000019.1"/>
</dbReference>
<gene>
    <name evidence="3" type="ORF">GCM10010515_49600</name>
</gene>
<reference evidence="3" key="2">
    <citation type="submission" date="2020-09" db="EMBL/GenBank/DDBJ databases">
        <authorList>
            <person name="Sun Q."/>
            <person name="Ohkuma M."/>
        </authorList>
    </citation>
    <scope>NUCLEOTIDE SEQUENCE</scope>
    <source>
        <strain evidence="3">JCM 4956</strain>
    </source>
</reference>
<dbReference type="SUPFAM" id="SSF101874">
    <property type="entry name" value="YceI-like"/>
    <property type="match status" value="1"/>
</dbReference>
<proteinExistence type="inferred from homology"/>
<dbReference type="Pfam" id="PF04264">
    <property type="entry name" value="YceI"/>
    <property type="match status" value="1"/>
</dbReference>
<dbReference type="SMART" id="SM00867">
    <property type="entry name" value="YceI"/>
    <property type="match status" value="1"/>
</dbReference>
<dbReference type="InterPro" id="IPR007372">
    <property type="entry name" value="Lipid/polyisoprenoid-bd_YceI"/>
</dbReference>
<comment type="similarity">
    <text evidence="1">Belongs to the UPF0312 family.</text>
</comment>
<name>A0A918KU08_9ACTN</name>
<dbReference type="AlphaFoldDB" id="A0A918KU08"/>
<comment type="caution">
    <text evidence="3">The sequence shown here is derived from an EMBL/GenBank/DDBJ whole genome shotgun (WGS) entry which is preliminary data.</text>
</comment>
<organism evidence="3 4">
    <name type="scientific">Streptomyces fructofermentans</name>
    <dbReference type="NCBI Taxonomy" id="152141"/>
    <lineage>
        <taxon>Bacteria</taxon>
        <taxon>Bacillati</taxon>
        <taxon>Actinomycetota</taxon>
        <taxon>Actinomycetes</taxon>
        <taxon>Kitasatosporales</taxon>
        <taxon>Streptomycetaceae</taxon>
        <taxon>Streptomyces</taxon>
    </lineage>
</organism>